<dbReference type="Proteomes" id="UP000076502">
    <property type="component" value="Unassembled WGS sequence"/>
</dbReference>
<feature type="coiled-coil region" evidence="1">
    <location>
        <begin position="793"/>
        <end position="834"/>
    </location>
</feature>
<feature type="compositionally biased region" description="Basic and acidic residues" evidence="2">
    <location>
        <begin position="1474"/>
        <end position="1499"/>
    </location>
</feature>
<evidence type="ECO:0000256" key="1">
    <source>
        <dbReference type="SAM" id="Coils"/>
    </source>
</evidence>
<dbReference type="OrthoDB" id="8191583at2759"/>
<feature type="coiled-coil region" evidence="1">
    <location>
        <begin position="141"/>
        <end position="200"/>
    </location>
</feature>
<feature type="region of interest" description="Disordered" evidence="2">
    <location>
        <begin position="1"/>
        <end position="88"/>
    </location>
</feature>
<dbReference type="GO" id="GO:0032982">
    <property type="term" value="C:myosin filament"/>
    <property type="evidence" value="ECO:0007669"/>
    <property type="project" value="TreeGrafter"/>
</dbReference>
<proteinExistence type="predicted"/>
<evidence type="ECO:0000256" key="2">
    <source>
        <dbReference type="SAM" id="MobiDB-lite"/>
    </source>
</evidence>
<feature type="compositionally biased region" description="Basic and acidic residues" evidence="2">
    <location>
        <begin position="526"/>
        <end position="539"/>
    </location>
</feature>
<keyword evidence="1" id="KW-0175">Coiled coil</keyword>
<feature type="region of interest" description="Disordered" evidence="2">
    <location>
        <begin position="302"/>
        <end position="366"/>
    </location>
</feature>
<dbReference type="GO" id="GO:0051015">
    <property type="term" value="F:actin filament binding"/>
    <property type="evidence" value="ECO:0007669"/>
    <property type="project" value="TreeGrafter"/>
</dbReference>
<organism evidence="3 4">
    <name type="scientific">Dufourea novaeangliae</name>
    <name type="common">Sweat bee</name>
    <dbReference type="NCBI Taxonomy" id="178035"/>
    <lineage>
        <taxon>Eukaryota</taxon>
        <taxon>Metazoa</taxon>
        <taxon>Ecdysozoa</taxon>
        <taxon>Arthropoda</taxon>
        <taxon>Hexapoda</taxon>
        <taxon>Insecta</taxon>
        <taxon>Pterygota</taxon>
        <taxon>Neoptera</taxon>
        <taxon>Endopterygota</taxon>
        <taxon>Hymenoptera</taxon>
        <taxon>Apocrita</taxon>
        <taxon>Aculeata</taxon>
        <taxon>Apoidea</taxon>
        <taxon>Anthophila</taxon>
        <taxon>Halictidae</taxon>
        <taxon>Rophitinae</taxon>
        <taxon>Dufourea</taxon>
    </lineage>
</organism>
<evidence type="ECO:0000313" key="4">
    <source>
        <dbReference type="Proteomes" id="UP000076502"/>
    </source>
</evidence>
<feature type="compositionally biased region" description="Basic and acidic residues" evidence="2">
    <location>
        <begin position="252"/>
        <end position="261"/>
    </location>
</feature>
<feature type="region of interest" description="Disordered" evidence="2">
    <location>
        <begin position="617"/>
        <end position="645"/>
    </location>
</feature>
<feature type="region of interest" description="Disordered" evidence="2">
    <location>
        <begin position="1312"/>
        <end position="1345"/>
    </location>
</feature>
<feature type="compositionally biased region" description="Polar residues" evidence="2">
    <location>
        <begin position="1173"/>
        <end position="1190"/>
    </location>
</feature>
<feature type="region of interest" description="Disordered" evidence="2">
    <location>
        <begin position="895"/>
        <end position="922"/>
    </location>
</feature>
<name>A0A154PDC8_DUFNO</name>
<gene>
    <name evidence="3" type="ORF">WN55_00477</name>
</gene>
<feature type="region of interest" description="Disordered" evidence="2">
    <location>
        <begin position="1409"/>
        <end position="1499"/>
    </location>
</feature>
<feature type="compositionally biased region" description="Polar residues" evidence="2">
    <location>
        <begin position="1335"/>
        <end position="1345"/>
    </location>
</feature>
<feature type="compositionally biased region" description="Acidic residues" evidence="2">
    <location>
        <begin position="1126"/>
        <end position="1137"/>
    </location>
</feature>
<feature type="coiled-coil region" evidence="1">
    <location>
        <begin position="1502"/>
        <end position="1529"/>
    </location>
</feature>
<feature type="compositionally biased region" description="Basic and acidic residues" evidence="2">
    <location>
        <begin position="1423"/>
        <end position="1436"/>
    </location>
</feature>
<feature type="compositionally biased region" description="Low complexity" evidence="2">
    <location>
        <begin position="1409"/>
        <end position="1418"/>
    </location>
</feature>
<sequence length="1729" mass="195366">MGAAGSSNSAPPPPSAPLRSRSEETFIYGTEESCCPEYTNENIRQRTRTSAFDVGEEPRSQDPSSHATVRGEEWWSQRPSAPSLSNLRSSHPETLLTYAARMTGWQSAEGHGPSSFLQNHQESMELTRVITQLAMANQQLATAHTATLAHLEELYKELRKERESRRRGVTSIAVSDGTAKTRLTMEQEDEDENRRKIEQEDEDQIRRRMELRIDRLEDLLAWNRDGCQGGQRIRDEVKKPRSRIDRFELMERTRGPKKTDEQQGSGSVCSMENQDLRTDRHTCYVDVVHDRVRNRTDVPESVLKNQSFVEPTDDEGRTGSIHRTRSVDETAVSKSSDETDRSAGNLHLEMSESQGSRVEDGRMESSRVNMLSEEIERLKAERLEYRGLNDKLTGELDEQKEVVKRLTENYQESKTRQEEMESSFRENKEEYEKLTARLEVATKETERLLKEIDAFNAEKDSAEARINSLEQDLQKSLSEKEEIKNIESKKILELETQLSEEVADKKKQIKALEDALNEIQRLKKTVKTEEKSGDDHTTKENIGPSDSTNDRQECPPMNRTTNIEELKKELTLKREARQRAIAAVSSEMERLRRELDAEKEAHSETSRVLDLLRSAQNDAQTHEQGSEADGSFKRSRSRDPKPDEHELAMKRVEAQRLTSILKVSDELRNDIRFQIEKVDDLRYHLETEPDQHRYRIRCLADVTNRTREALHARERRVNDLKDHLAQILVRLGDRSFLDHTDEVGLECERQLENINSLKSLYNERLKVLTELKDGAIKELVDVKERLDHSLKQSECLEDDLRKADDKIDAQDTEISNLESQLGLTKADCRDLQNQMSLINGLFTQILLGASSADMDLDRLTQLLQENHDLISDMAREESTEAAALPKLLLDLVEQVEGGKGSPKRAETESGTENETDKKEEDLQQEEIAHNLPKTILIVWRVLLELLSCHAEGAQTASVAMCSDPNSCYKSVDTPAGPRLVISVSKTYIRLKELILEKKHLEKEMNRMKQLNCHLESKLGEQEKRLSAVSAELSKTWTIVDRMQAQHQQLHTHEKILRYELQQKRKMLQELKQELEYCREKWESARQKNTNTELQWRSLRREFAARKALAVHDSFSNSAESGFSDERGDDTDEEEDNSVEERIRLGPRRRPRKESPRVPSPDTESEQPTDTELSEPKTSSSTTLEQRTPTPETEAELEDAEVAETAMNAESEDQLIDISQESLDPLDQALTNVIQNLIGINDSNATSLVFENEIDESTVTENPLNDSLATSFAMNATIEHSAPMETSESLKVTHDNSEGYLRPEVLLPADQLITTEDSEKTTDMDGEKVKNEEPSDSSVTDVPTVTSPISTQPVFSIGPFPSSAMTLTIMKNVQFSDPLIVGPSNPFSAPVFGSSQSDVDGHIEIVSFSSSFDSSTSVSPTCHDGGEPKSLEKRGARSTESIVDSDSLSVDSSSSLETVKEFPTTDPPPSTSPVEEERTKNAEAPVKEEAKAAVKARTPEEALAAREERLKRLEEQAKWLMNKMNATSRRGSALSTRLEELHEAYGEPPAPPPMPDVLPSRRLRTNFTDLPRQLNYLKGHVLRLDNKIARRVRSLKMTGRIHSTRSGAHLAASPRRTGADRIVEASRTNVGHSYGADTACLAASSTAELRGLHATVIGAHGCVTVPSRLVQRLALVGFFTSVPSHMDDQHVLSLEWLFFPGAFLPAANEAFFIRVNVIVIYMFHQIVLEC</sequence>
<dbReference type="PANTHER" id="PTHR45615:SF40">
    <property type="entry name" value="MYOSIN HEAVY CHAIN, NON-MUSCLE"/>
    <property type="match status" value="1"/>
</dbReference>
<evidence type="ECO:0000313" key="3">
    <source>
        <dbReference type="EMBL" id="KZC09831.1"/>
    </source>
</evidence>
<dbReference type="Gene3D" id="1.10.287.1490">
    <property type="match status" value="1"/>
</dbReference>
<dbReference type="PANTHER" id="PTHR45615">
    <property type="entry name" value="MYOSIN HEAVY CHAIN, NON-MUSCLE"/>
    <property type="match status" value="1"/>
</dbReference>
<accession>A0A154PDC8</accession>
<dbReference type="GO" id="GO:0016460">
    <property type="term" value="C:myosin II complex"/>
    <property type="evidence" value="ECO:0007669"/>
    <property type="project" value="TreeGrafter"/>
</dbReference>
<dbReference type="GO" id="GO:0000146">
    <property type="term" value="F:microfilament motor activity"/>
    <property type="evidence" value="ECO:0007669"/>
    <property type="project" value="TreeGrafter"/>
</dbReference>
<reference evidence="3 4" key="1">
    <citation type="submission" date="2015-07" db="EMBL/GenBank/DDBJ databases">
        <title>The genome of Dufourea novaeangliae.</title>
        <authorList>
            <person name="Pan H."/>
            <person name="Kapheim K."/>
        </authorList>
    </citation>
    <scope>NUCLEOTIDE SEQUENCE [LARGE SCALE GENOMIC DNA]</scope>
    <source>
        <strain evidence="3">0120121106</strain>
        <tissue evidence="3">Whole body</tissue>
    </source>
</reference>
<feature type="compositionally biased region" description="Acidic residues" evidence="2">
    <location>
        <begin position="1162"/>
        <end position="1172"/>
    </location>
</feature>
<feature type="region of interest" description="Disordered" evidence="2">
    <location>
        <begin position="1116"/>
        <end position="1198"/>
    </location>
</feature>
<dbReference type="EMBL" id="KQ434878">
    <property type="protein sequence ID" value="KZC09831.1"/>
    <property type="molecule type" value="Genomic_DNA"/>
</dbReference>
<feature type="coiled-coil region" evidence="1">
    <location>
        <begin position="1053"/>
        <end position="1087"/>
    </location>
</feature>
<feature type="region of interest" description="Disordered" evidence="2">
    <location>
        <begin position="523"/>
        <end position="560"/>
    </location>
</feature>
<feature type="compositionally biased region" description="Polar residues" evidence="2">
    <location>
        <begin position="77"/>
        <end position="88"/>
    </location>
</feature>
<feature type="compositionally biased region" description="Low complexity" evidence="2">
    <location>
        <begin position="1443"/>
        <end position="1455"/>
    </location>
</feature>
<feature type="compositionally biased region" description="Polar residues" evidence="2">
    <location>
        <begin position="262"/>
        <end position="273"/>
    </location>
</feature>
<keyword evidence="4" id="KW-1185">Reference proteome</keyword>
<feature type="coiled-coil region" evidence="1">
    <location>
        <begin position="563"/>
        <end position="608"/>
    </location>
</feature>
<feature type="region of interest" description="Disordered" evidence="2">
    <location>
        <begin position="252"/>
        <end position="273"/>
    </location>
</feature>
<feature type="compositionally biased region" description="Basic and acidic residues" evidence="2">
    <location>
        <begin position="1316"/>
        <end position="1332"/>
    </location>
</feature>
<dbReference type="GO" id="GO:0005737">
    <property type="term" value="C:cytoplasm"/>
    <property type="evidence" value="ECO:0007669"/>
    <property type="project" value="TreeGrafter"/>
</dbReference>
<protein>
    <submittedName>
        <fullName evidence="3">Uncharacterized protein</fullName>
    </submittedName>
</protein>